<dbReference type="EMBL" id="JAQQBS010000003">
    <property type="protein sequence ID" value="KAK0170686.1"/>
    <property type="molecule type" value="Genomic_DNA"/>
</dbReference>
<sequence length="207" mass="23816">MPDTEKEKHMKQLKRKIECWRELIIPLNSILLWEKSWYPGLILGSTTTLFLLIWIMEPAFLTIISMIMLLLTLTDYFVVVISSTFFSSSGWNGQKERKLDEICKALSETTLQIQSIWKFITNARHNRPNLYYGLITLCLGLSAWLGNVINNLLLIYLAVNIILLSPGFRHKDLVQSAVKIGCNYLMHPDELVIDESSPNNDIKTKNT</sequence>
<dbReference type="InterPro" id="IPR057282">
    <property type="entry name" value="RETREG1-3-like_RHD"/>
</dbReference>
<dbReference type="GO" id="GO:0016020">
    <property type="term" value="C:membrane"/>
    <property type="evidence" value="ECO:0007669"/>
    <property type="project" value="UniProtKB-SubCell"/>
</dbReference>
<accession>A0AA39FJQ7</accession>
<reference evidence="7" key="2">
    <citation type="submission" date="2023-03" db="EMBL/GenBank/DDBJ databases">
        <authorList>
            <person name="Inwood S.N."/>
            <person name="Skelly J.G."/>
            <person name="Guhlin J."/>
            <person name="Harrop T.W.R."/>
            <person name="Goldson S.G."/>
            <person name="Dearden P.K."/>
        </authorList>
    </citation>
    <scope>NUCLEOTIDE SEQUENCE</scope>
    <source>
        <strain evidence="7">Irish</strain>
        <tissue evidence="7">Whole body</tissue>
    </source>
</reference>
<dbReference type="PANTHER" id="PTHR20952:SF0">
    <property type="entry name" value="ADP-RIBOSYLATION FACTOR-LIKE PROTEIN 6-INTERACTING PROTEIN 1"/>
    <property type="match status" value="1"/>
</dbReference>
<dbReference type="InterPro" id="IPR052114">
    <property type="entry name" value="ER_autophagy_membrane_reg"/>
</dbReference>
<keyword evidence="3 5" id="KW-1133">Transmembrane helix</keyword>
<evidence type="ECO:0000256" key="3">
    <source>
        <dbReference type="ARBA" id="ARBA00022989"/>
    </source>
</evidence>
<evidence type="ECO:0000313" key="8">
    <source>
        <dbReference type="Proteomes" id="UP001168990"/>
    </source>
</evidence>
<dbReference type="GO" id="GO:0005783">
    <property type="term" value="C:endoplasmic reticulum"/>
    <property type="evidence" value="ECO:0007669"/>
    <property type="project" value="UniProtKB-ARBA"/>
</dbReference>
<name>A0AA39FJQ7_9HYME</name>
<dbReference type="Proteomes" id="UP001168990">
    <property type="component" value="Unassembled WGS sequence"/>
</dbReference>
<feature type="transmembrane region" description="Helical" evidence="5">
    <location>
        <begin position="130"/>
        <end position="163"/>
    </location>
</feature>
<reference evidence="7" key="1">
    <citation type="journal article" date="2023" name="bioRxiv">
        <title>Scaffold-level genome assemblies of two parasitoid biocontrol wasps reveal the parthenogenesis mechanism and an associated novel virus.</title>
        <authorList>
            <person name="Inwood S."/>
            <person name="Skelly J."/>
            <person name="Guhlin J."/>
            <person name="Harrop T."/>
            <person name="Goldson S."/>
            <person name="Dearden P."/>
        </authorList>
    </citation>
    <scope>NUCLEOTIDE SEQUENCE</scope>
    <source>
        <strain evidence="7">Irish</strain>
        <tissue evidence="7">Whole body</tissue>
    </source>
</reference>
<evidence type="ECO:0000256" key="5">
    <source>
        <dbReference type="SAM" id="Phobius"/>
    </source>
</evidence>
<evidence type="ECO:0000256" key="1">
    <source>
        <dbReference type="ARBA" id="ARBA00004141"/>
    </source>
</evidence>
<evidence type="ECO:0000256" key="4">
    <source>
        <dbReference type="ARBA" id="ARBA00023136"/>
    </source>
</evidence>
<keyword evidence="8" id="KW-1185">Reference proteome</keyword>
<evidence type="ECO:0000256" key="2">
    <source>
        <dbReference type="ARBA" id="ARBA00022692"/>
    </source>
</evidence>
<feature type="transmembrane region" description="Helical" evidence="5">
    <location>
        <begin position="63"/>
        <end position="86"/>
    </location>
</feature>
<keyword evidence="4 5" id="KW-0472">Membrane</keyword>
<protein>
    <recommendedName>
        <fullName evidence="6">RETREG1-3/ARL6IP-like N-terminal reticulon-homology domain-containing protein</fullName>
    </recommendedName>
</protein>
<organism evidence="7 8">
    <name type="scientific">Microctonus aethiopoides</name>
    <dbReference type="NCBI Taxonomy" id="144406"/>
    <lineage>
        <taxon>Eukaryota</taxon>
        <taxon>Metazoa</taxon>
        <taxon>Ecdysozoa</taxon>
        <taxon>Arthropoda</taxon>
        <taxon>Hexapoda</taxon>
        <taxon>Insecta</taxon>
        <taxon>Pterygota</taxon>
        <taxon>Neoptera</taxon>
        <taxon>Endopterygota</taxon>
        <taxon>Hymenoptera</taxon>
        <taxon>Apocrita</taxon>
        <taxon>Ichneumonoidea</taxon>
        <taxon>Braconidae</taxon>
        <taxon>Euphorinae</taxon>
        <taxon>Microctonus</taxon>
    </lineage>
</organism>
<proteinExistence type="predicted"/>
<comment type="subcellular location">
    <subcellularLocation>
        <location evidence="1">Membrane</location>
        <topology evidence="1">Multi-pass membrane protein</topology>
    </subcellularLocation>
</comment>
<keyword evidence="2 5" id="KW-0812">Transmembrane</keyword>
<dbReference type="AlphaFoldDB" id="A0AA39FJQ7"/>
<feature type="transmembrane region" description="Helical" evidence="5">
    <location>
        <begin position="37"/>
        <end position="56"/>
    </location>
</feature>
<gene>
    <name evidence="7" type="ORF">PV328_008508</name>
</gene>
<dbReference type="Pfam" id="PF24456">
    <property type="entry name" value="RHD_RETREG1-3"/>
    <property type="match status" value="1"/>
</dbReference>
<dbReference type="PANTHER" id="PTHR20952">
    <property type="entry name" value="ADP-RIBOSYLATION-LIKE FACTOR 6-INTERACTING PROTEIN"/>
    <property type="match status" value="1"/>
</dbReference>
<evidence type="ECO:0000313" key="7">
    <source>
        <dbReference type="EMBL" id="KAK0170686.1"/>
    </source>
</evidence>
<evidence type="ECO:0000259" key="6">
    <source>
        <dbReference type="Pfam" id="PF24456"/>
    </source>
</evidence>
<feature type="domain" description="RETREG1-3/ARL6IP-like N-terminal reticulon-homology" evidence="6">
    <location>
        <begin position="22"/>
        <end position="177"/>
    </location>
</feature>
<comment type="caution">
    <text evidence="7">The sequence shown here is derived from an EMBL/GenBank/DDBJ whole genome shotgun (WGS) entry which is preliminary data.</text>
</comment>